<reference evidence="2 3" key="1">
    <citation type="submission" date="2019-10" db="EMBL/GenBank/DDBJ databases">
        <title>Glaciimonas soli sp. nov., a psychrophilic bacterium isolated from the forest soil of a high elevation mountain in Taiwan.</title>
        <authorList>
            <person name="Wang L.-T."/>
            <person name="Shieh W.Y."/>
        </authorList>
    </citation>
    <scope>NUCLEOTIDE SEQUENCE [LARGE SCALE GENOMIC DNA]</scope>
    <source>
        <strain evidence="2 3">GS1</strain>
    </source>
</reference>
<keyword evidence="3" id="KW-1185">Reference proteome</keyword>
<dbReference type="Proteomes" id="UP000451565">
    <property type="component" value="Unassembled WGS sequence"/>
</dbReference>
<sequence length="310" mass="34303">MSSRSRKLALPILAITIMLSSVPSFAADTVSEAQWLINLVSQNDGKAFCLPENATLNDVSYANVKFSKEHPELHDHLTDRQVIQGIAESYPCAAVTNTPTPNLNTKNVEVAPKGEFSSIDTKPTMAIMQRLSSTTGHENDDLVNQIVKNPGNYMPPIFFALANLFYRQGDIDNAIFWFNAARLRGSFDADICTDVTARSAISGLVQQIPTDLRKKQFDDIPKLKNITARVLKWDEITPYNYDHRWISLHGMNAINSGLGNAASTAPLTVPRENWAALAQKNRDQYRASLDSAIDMVQKQRANTNPLPTGS</sequence>
<organism evidence="2 3">
    <name type="scientific">Glaciimonas soli</name>
    <dbReference type="NCBI Taxonomy" id="2590999"/>
    <lineage>
        <taxon>Bacteria</taxon>
        <taxon>Pseudomonadati</taxon>
        <taxon>Pseudomonadota</taxon>
        <taxon>Betaproteobacteria</taxon>
        <taxon>Burkholderiales</taxon>
        <taxon>Oxalobacteraceae</taxon>
        <taxon>Glaciimonas</taxon>
    </lineage>
</organism>
<proteinExistence type="predicted"/>
<feature type="signal peptide" evidence="1">
    <location>
        <begin position="1"/>
        <end position="26"/>
    </location>
</feature>
<name>A0A843YPE9_9BURK</name>
<feature type="chain" id="PRO_5032449308" description="Tetratricopeptide repeat protein" evidence="1">
    <location>
        <begin position="27"/>
        <end position="310"/>
    </location>
</feature>
<accession>A0A843YPE9</accession>
<dbReference type="AlphaFoldDB" id="A0A843YPE9"/>
<evidence type="ECO:0000313" key="3">
    <source>
        <dbReference type="Proteomes" id="UP000451565"/>
    </source>
</evidence>
<evidence type="ECO:0000313" key="2">
    <source>
        <dbReference type="EMBL" id="MQR01365.1"/>
    </source>
</evidence>
<protein>
    <recommendedName>
        <fullName evidence="4">Tetratricopeptide repeat protein</fullName>
    </recommendedName>
</protein>
<keyword evidence="1" id="KW-0732">Signal</keyword>
<evidence type="ECO:0000256" key="1">
    <source>
        <dbReference type="SAM" id="SignalP"/>
    </source>
</evidence>
<dbReference type="EMBL" id="WINI01000006">
    <property type="protein sequence ID" value="MQR01365.1"/>
    <property type="molecule type" value="Genomic_DNA"/>
</dbReference>
<dbReference type="RefSeq" id="WP_153234986.1">
    <property type="nucleotide sequence ID" value="NZ_WINI01000006.1"/>
</dbReference>
<evidence type="ECO:0008006" key="4">
    <source>
        <dbReference type="Google" id="ProtNLM"/>
    </source>
</evidence>
<comment type="caution">
    <text evidence="2">The sequence shown here is derived from an EMBL/GenBank/DDBJ whole genome shotgun (WGS) entry which is preliminary data.</text>
</comment>
<gene>
    <name evidence="2" type="ORF">GEV47_11830</name>
</gene>
<dbReference type="OrthoDB" id="3574559at2"/>